<accession>A0ABR2H820</accession>
<protein>
    <recommendedName>
        <fullName evidence="3">Importin N-terminal domain-containing protein</fullName>
    </recommendedName>
</protein>
<proteinExistence type="predicted"/>
<dbReference type="Proteomes" id="UP001470230">
    <property type="component" value="Unassembled WGS sequence"/>
</dbReference>
<dbReference type="EMBL" id="JAPFFF010000038">
    <property type="protein sequence ID" value="KAK8842344.1"/>
    <property type="molecule type" value="Genomic_DNA"/>
</dbReference>
<name>A0ABR2H820_9EUKA</name>
<sequence>MQQNFINLLYNAFQKQPSLGSNESMAHIEHFLSTPDSIPVLLAILNNPEINDAFIIKACLTFLFQAIRKFILSDLQDTIIPLIQQIFELYKRDIGFQNALLVHEIIKLIINVLKEENNFSNILMDMLMDLAQNNRIDLAAILAKTVLHHFPVLTADTFQFFHNIAILFFQNFSGDEFYNSPNINEEDIIRNTSLLTKSIGIFDYLFEFKRKEIEAITKFTINFGSLVYFVPIALITKFIKLGSYVNNLPEPLYKKFWMSMSGYLEDFFLIAIRIGKGQLTPQIIQIAMPANIDLSPEKYKLLESTFFKCCEFIYRNDKVSLSAKYLPYEEISQYILRFPLKIAQFIFQKEIMLTYLSVLHNMNQFEYFKLYAACFKNFLVNTNRGVDIYKYFRKIIFEKLLKMNPQNTIPAKITIVLYLSLAIKKIPWALSNDLEFINRCISSCFESRSNSQIYAALKCLRNLSMKRNELTSFFWNFFQSYIPAIQECILSDDMNIYWLALETYANCVDFSQTIDYQFLMRNGEILKEKSPQHYYLFLSLYFTKTENYDPELMSSLITNSIPLLQRSFLDVDFSECLAMISILSCIFECMKRDEVYYESVWPTFHLHFGFFTNKVLNDFVNMKNVNEQLHFFQQHFLYMFRISILISNFAIYFCSNLAKIYTNLNNDQFLLECAVSVWNFLPLLMKLNVRTTNAYTNQLKYLFEEVSKSMKELMSDQQIVEYAKQFFGVYTKNESHNDQDSFCCLLYVFNSLMPGLVRSNDEQIYLILKQIILSFLEYIGPFLMADKQRYVIDFPNIVETFFEKMPPYCLSIQKDQSLANLFLNTIYHETHNFLYKTIDMKSISNPFHKICFNNFTLFNDLIEALMSAPGFAENAFWINLYLKASKNCSDEYLYFVIDTFIKAIQKQSIPIELHDQITSVVIEKVALFFKTPSTNFLSILQNSVFLLHRLIFLNQNQIALNFVVQNMNNFLMARHFFTDNSVENQVICLKDDIASLYLCLACFVPDLDIQILNESIDFFIPTDETELENFLNYFLAIANPNNNSPYYQAIYQKIFQSLAILFSSSFCSQMDLKFPDHLRDQCIALFFQILQSAMPDTMNFINSIFQDKPRELARINSFIQFYSSLNSQNNSEENNSIENNKLNSI</sequence>
<keyword evidence="2" id="KW-1185">Reference proteome</keyword>
<comment type="caution">
    <text evidence="1">The sequence shown here is derived from an EMBL/GenBank/DDBJ whole genome shotgun (WGS) entry which is preliminary data.</text>
</comment>
<gene>
    <name evidence="1" type="ORF">M9Y10_025923</name>
</gene>
<evidence type="ECO:0000313" key="1">
    <source>
        <dbReference type="EMBL" id="KAK8842344.1"/>
    </source>
</evidence>
<organism evidence="1 2">
    <name type="scientific">Tritrichomonas musculus</name>
    <dbReference type="NCBI Taxonomy" id="1915356"/>
    <lineage>
        <taxon>Eukaryota</taxon>
        <taxon>Metamonada</taxon>
        <taxon>Parabasalia</taxon>
        <taxon>Tritrichomonadida</taxon>
        <taxon>Tritrichomonadidae</taxon>
        <taxon>Tritrichomonas</taxon>
    </lineage>
</organism>
<reference evidence="1 2" key="1">
    <citation type="submission" date="2024-04" db="EMBL/GenBank/DDBJ databases">
        <title>Tritrichomonas musculus Genome.</title>
        <authorList>
            <person name="Alves-Ferreira E."/>
            <person name="Grigg M."/>
            <person name="Lorenzi H."/>
            <person name="Galac M."/>
        </authorList>
    </citation>
    <scope>NUCLEOTIDE SEQUENCE [LARGE SCALE GENOMIC DNA]</scope>
    <source>
        <strain evidence="1 2">EAF2021</strain>
    </source>
</reference>
<evidence type="ECO:0008006" key="3">
    <source>
        <dbReference type="Google" id="ProtNLM"/>
    </source>
</evidence>
<evidence type="ECO:0000313" key="2">
    <source>
        <dbReference type="Proteomes" id="UP001470230"/>
    </source>
</evidence>